<dbReference type="RefSeq" id="XP_026273178.1">
    <property type="nucleotide sequence ID" value="XM_026417393.2"/>
</dbReference>
<dbReference type="SUPFAM" id="SSF100895">
    <property type="entry name" value="Kazal-type serine protease inhibitors"/>
    <property type="match status" value="1"/>
</dbReference>
<dbReference type="CDD" id="cd00104">
    <property type="entry name" value="KAZAL_FS"/>
    <property type="match status" value="1"/>
</dbReference>
<feature type="domain" description="Kazal-like" evidence="2">
    <location>
        <begin position="31"/>
        <end position="86"/>
    </location>
</feature>
<reference evidence="4" key="1">
    <citation type="submission" date="2025-08" db="UniProtKB">
        <authorList>
            <consortium name="RefSeq"/>
        </authorList>
    </citation>
    <scope>IDENTIFICATION</scope>
    <source>
        <tissue evidence="4">Whole organism</tissue>
    </source>
</reference>
<dbReference type="Proteomes" id="UP000504606">
    <property type="component" value="Unplaced"/>
</dbReference>
<dbReference type="GeneID" id="113202939"/>
<keyword evidence="3" id="KW-1185">Reference proteome</keyword>
<feature type="chain" id="PRO_5026845904" evidence="1">
    <location>
        <begin position="21"/>
        <end position="87"/>
    </location>
</feature>
<dbReference type="Gene3D" id="3.30.60.30">
    <property type="match status" value="1"/>
</dbReference>
<dbReference type="Pfam" id="PF07648">
    <property type="entry name" value="Kazal_2"/>
    <property type="match status" value="1"/>
</dbReference>
<gene>
    <name evidence="4" type="primary">LOC113202939</name>
</gene>
<dbReference type="PROSITE" id="PS51465">
    <property type="entry name" value="KAZAL_2"/>
    <property type="match status" value="1"/>
</dbReference>
<dbReference type="InterPro" id="IPR002350">
    <property type="entry name" value="Kazal_dom"/>
</dbReference>
<dbReference type="SMART" id="SM00280">
    <property type="entry name" value="KAZAL"/>
    <property type="match status" value="1"/>
</dbReference>
<keyword evidence="1" id="KW-0732">Signal</keyword>
<evidence type="ECO:0000313" key="4">
    <source>
        <dbReference type="RefSeq" id="XP_026273178.1"/>
    </source>
</evidence>
<organism evidence="3 4">
    <name type="scientific">Frankliniella occidentalis</name>
    <name type="common">Western flower thrips</name>
    <name type="synonym">Euthrips occidentalis</name>
    <dbReference type="NCBI Taxonomy" id="133901"/>
    <lineage>
        <taxon>Eukaryota</taxon>
        <taxon>Metazoa</taxon>
        <taxon>Ecdysozoa</taxon>
        <taxon>Arthropoda</taxon>
        <taxon>Hexapoda</taxon>
        <taxon>Insecta</taxon>
        <taxon>Pterygota</taxon>
        <taxon>Neoptera</taxon>
        <taxon>Paraneoptera</taxon>
        <taxon>Thysanoptera</taxon>
        <taxon>Terebrantia</taxon>
        <taxon>Thripoidea</taxon>
        <taxon>Thripidae</taxon>
        <taxon>Frankliniella</taxon>
    </lineage>
</organism>
<evidence type="ECO:0000259" key="2">
    <source>
        <dbReference type="PROSITE" id="PS51465"/>
    </source>
</evidence>
<protein>
    <submittedName>
        <fullName evidence="4">U-Kazal-Dg21.2-like</fullName>
    </submittedName>
</protein>
<accession>A0A6J1RXW6</accession>
<name>A0A6J1RXW6_FRAOC</name>
<evidence type="ECO:0000313" key="3">
    <source>
        <dbReference type="Proteomes" id="UP000504606"/>
    </source>
</evidence>
<sequence length="87" mass="10050">MKRTLAIVLLCACLLMAVSAQQQEEEEQDTLAEPYKCPDVCAALFDPVCAQLGRRYRTFGNKCELRRYNCKNQTRWRIVREGACPTY</sequence>
<dbReference type="KEGG" id="foc:113202939"/>
<feature type="signal peptide" evidence="1">
    <location>
        <begin position="1"/>
        <end position="20"/>
    </location>
</feature>
<evidence type="ECO:0000256" key="1">
    <source>
        <dbReference type="SAM" id="SignalP"/>
    </source>
</evidence>
<dbReference type="AlphaFoldDB" id="A0A6J1RXW6"/>
<dbReference type="OrthoDB" id="126772at2759"/>
<proteinExistence type="predicted"/>
<dbReference type="InterPro" id="IPR036058">
    <property type="entry name" value="Kazal_dom_sf"/>
</dbReference>